<dbReference type="EMBL" id="JAYRBN010000115">
    <property type="protein sequence ID" value="KAL2723180.1"/>
    <property type="molecule type" value="Genomic_DNA"/>
</dbReference>
<protein>
    <submittedName>
        <fullName evidence="1">Uncharacterized protein</fullName>
    </submittedName>
</protein>
<comment type="caution">
    <text evidence="1">The sequence shown here is derived from an EMBL/GenBank/DDBJ whole genome shotgun (WGS) entry which is preliminary data.</text>
</comment>
<evidence type="ECO:0000313" key="1">
    <source>
        <dbReference type="EMBL" id="KAL2723180.1"/>
    </source>
</evidence>
<dbReference type="Proteomes" id="UP001607303">
    <property type="component" value="Unassembled WGS sequence"/>
</dbReference>
<proteinExistence type="predicted"/>
<keyword evidence="2" id="KW-1185">Reference proteome</keyword>
<gene>
    <name evidence="1" type="ORF">V1477_019771</name>
</gene>
<dbReference type="AlphaFoldDB" id="A0ABD2ARP5"/>
<organism evidence="1 2">
    <name type="scientific">Vespula maculifrons</name>
    <name type="common">Eastern yellow jacket</name>
    <name type="synonym">Wasp</name>
    <dbReference type="NCBI Taxonomy" id="7453"/>
    <lineage>
        <taxon>Eukaryota</taxon>
        <taxon>Metazoa</taxon>
        <taxon>Ecdysozoa</taxon>
        <taxon>Arthropoda</taxon>
        <taxon>Hexapoda</taxon>
        <taxon>Insecta</taxon>
        <taxon>Pterygota</taxon>
        <taxon>Neoptera</taxon>
        <taxon>Endopterygota</taxon>
        <taxon>Hymenoptera</taxon>
        <taxon>Apocrita</taxon>
        <taxon>Aculeata</taxon>
        <taxon>Vespoidea</taxon>
        <taxon>Vespidae</taxon>
        <taxon>Vespinae</taxon>
        <taxon>Vespula</taxon>
    </lineage>
</organism>
<accession>A0ABD2ARP5</accession>
<reference evidence="1 2" key="1">
    <citation type="journal article" date="2024" name="Ann. Entomol. Soc. Am.">
        <title>Genomic analyses of the southern and eastern yellowjacket wasps (Hymenoptera: Vespidae) reveal evolutionary signatures of social life.</title>
        <authorList>
            <person name="Catto M.A."/>
            <person name="Caine P.B."/>
            <person name="Orr S.E."/>
            <person name="Hunt B.G."/>
            <person name="Goodisman M.A.D."/>
        </authorList>
    </citation>
    <scope>NUCLEOTIDE SEQUENCE [LARGE SCALE GENOMIC DNA]</scope>
    <source>
        <strain evidence="1">232</strain>
        <tissue evidence="1">Head and thorax</tissue>
    </source>
</reference>
<sequence length="77" mass="8627">MTLKNKLNQVDDRDFRESRFILSQVSFLLATLESGPAGCSRLIVEHGNSSFFDVLQVFPISLYSLVDVQCRGSLTSE</sequence>
<evidence type="ECO:0000313" key="2">
    <source>
        <dbReference type="Proteomes" id="UP001607303"/>
    </source>
</evidence>
<name>A0ABD2ARP5_VESMC</name>